<keyword evidence="3" id="KW-1185">Reference proteome</keyword>
<dbReference type="RefSeq" id="XP_018131438.1">
    <property type="nucleotide sequence ID" value="XM_018274425.1"/>
</dbReference>
<feature type="chain" id="PRO_5008608806" evidence="1">
    <location>
        <begin position="19"/>
        <end position="154"/>
    </location>
</feature>
<keyword evidence="1" id="KW-0732">Signal</keyword>
<dbReference type="GeneID" id="28838345"/>
<name>A0A1B8GPD3_9PEZI</name>
<evidence type="ECO:0000313" key="2">
    <source>
        <dbReference type="EMBL" id="OBT97705.1"/>
    </source>
</evidence>
<reference evidence="3" key="2">
    <citation type="journal article" date="2018" name="Nat. Commun.">
        <title>Extreme sensitivity to ultraviolet light in the fungal pathogen causing white-nose syndrome of bats.</title>
        <authorList>
            <person name="Palmer J.M."/>
            <person name="Drees K.P."/>
            <person name="Foster J.T."/>
            <person name="Lindner D.L."/>
        </authorList>
    </citation>
    <scope>NUCLEOTIDE SEQUENCE [LARGE SCALE GENOMIC DNA]</scope>
    <source>
        <strain evidence="3">UAMH 10579</strain>
    </source>
</reference>
<proteinExistence type="predicted"/>
<gene>
    <name evidence="2" type="ORF">VE01_04959</name>
</gene>
<organism evidence="2 3">
    <name type="scientific">Pseudogymnoascus verrucosus</name>
    <dbReference type="NCBI Taxonomy" id="342668"/>
    <lineage>
        <taxon>Eukaryota</taxon>
        <taxon>Fungi</taxon>
        <taxon>Dikarya</taxon>
        <taxon>Ascomycota</taxon>
        <taxon>Pezizomycotina</taxon>
        <taxon>Leotiomycetes</taxon>
        <taxon>Thelebolales</taxon>
        <taxon>Thelebolaceae</taxon>
        <taxon>Pseudogymnoascus</taxon>
    </lineage>
</organism>
<evidence type="ECO:0000256" key="1">
    <source>
        <dbReference type="SAM" id="SignalP"/>
    </source>
</evidence>
<dbReference type="EMBL" id="KV460220">
    <property type="protein sequence ID" value="OBT97705.1"/>
    <property type="molecule type" value="Genomic_DNA"/>
</dbReference>
<sequence>MPLLQEILLAGLLTMSSALALTDGQWAGESKSRIPRVATGSTRLKKFHYASLVALIEREGVIGEVIHASGLRHSSAGEKRHRMDWALVALHPSKDAVLNTPPDDSKFNYTISRVPEFAYHYRTEPGDVISRTSDPVAFSWAGKVHAGAWGLLGG</sequence>
<evidence type="ECO:0000313" key="3">
    <source>
        <dbReference type="Proteomes" id="UP000091956"/>
    </source>
</evidence>
<dbReference type="AlphaFoldDB" id="A0A1B8GPD3"/>
<feature type="signal peptide" evidence="1">
    <location>
        <begin position="1"/>
        <end position="18"/>
    </location>
</feature>
<reference evidence="2 3" key="1">
    <citation type="submission" date="2016-03" db="EMBL/GenBank/DDBJ databases">
        <title>Comparative genomics of Pseudogymnoascus destructans, the fungus causing white-nose syndrome of bats.</title>
        <authorList>
            <person name="Palmer J.M."/>
            <person name="Drees K.P."/>
            <person name="Foster J.T."/>
            <person name="Lindner D.L."/>
        </authorList>
    </citation>
    <scope>NUCLEOTIDE SEQUENCE [LARGE SCALE GENOMIC DNA]</scope>
    <source>
        <strain evidence="2 3">UAMH 10579</strain>
    </source>
</reference>
<protein>
    <submittedName>
        <fullName evidence="2">Uncharacterized protein</fullName>
    </submittedName>
</protein>
<accession>A0A1B8GPD3</accession>
<dbReference type="STRING" id="342668.A0A1B8GPD3"/>
<dbReference type="Proteomes" id="UP000091956">
    <property type="component" value="Unassembled WGS sequence"/>
</dbReference>